<evidence type="ECO:0000256" key="14">
    <source>
        <dbReference type="ARBA" id="ARBA00064060"/>
    </source>
</evidence>
<name>A0A8C5NYI4_JACJA</name>
<dbReference type="GO" id="GO:0030100">
    <property type="term" value="P:regulation of endocytosis"/>
    <property type="evidence" value="ECO:0007669"/>
    <property type="project" value="Ensembl"/>
</dbReference>
<dbReference type="AlphaFoldDB" id="A0A8C5NYI4"/>
<dbReference type="GO" id="GO:0030674">
    <property type="term" value="F:protein-macromolecule adaptor activity"/>
    <property type="evidence" value="ECO:0007669"/>
    <property type="project" value="Ensembl"/>
</dbReference>
<dbReference type="CDD" id="cd15758">
    <property type="entry name" value="FYVE_RUFY1"/>
    <property type="match status" value="1"/>
</dbReference>
<dbReference type="SMART" id="SM00593">
    <property type="entry name" value="RUN"/>
    <property type="match status" value="1"/>
</dbReference>
<dbReference type="SMART" id="SM00064">
    <property type="entry name" value="FYVE"/>
    <property type="match status" value="1"/>
</dbReference>
<feature type="region of interest" description="Disordered" evidence="19">
    <location>
        <begin position="1"/>
        <end position="47"/>
    </location>
</feature>
<evidence type="ECO:0000259" key="21">
    <source>
        <dbReference type="PROSITE" id="PS50178"/>
    </source>
</evidence>
<dbReference type="InterPro" id="IPR037213">
    <property type="entry name" value="Run_dom_sf"/>
</dbReference>
<feature type="domain" description="RING-type" evidence="20">
    <location>
        <begin position="645"/>
        <end position="693"/>
    </location>
</feature>
<evidence type="ECO:0000256" key="17">
    <source>
        <dbReference type="PROSITE-ProRule" id="PRU00175"/>
    </source>
</evidence>
<dbReference type="GO" id="GO:0031901">
    <property type="term" value="C:early endosome membrane"/>
    <property type="evidence" value="ECO:0007669"/>
    <property type="project" value="UniProtKB-SubCell"/>
</dbReference>
<dbReference type="OMA" id="THCKQCK"/>
<dbReference type="GO" id="GO:0017124">
    <property type="term" value="F:SH3 domain binding"/>
    <property type="evidence" value="ECO:0007669"/>
    <property type="project" value="Ensembl"/>
</dbReference>
<dbReference type="GO" id="GO:0008270">
    <property type="term" value="F:zinc ion binding"/>
    <property type="evidence" value="ECO:0007669"/>
    <property type="project" value="UniProtKB-KW"/>
</dbReference>
<dbReference type="InterPro" id="IPR047335">
    <property type="entry name" value="RUFY1-3"/>
</dbReference>
<evidence type="ECO:0000256" key="4">
    <source>
        <dbReference type="ARBA" id="ARBA00022583"/>
    </source>
</evidence>
<dbReference type="Gene3D" id="1.20.5.170">
    <property type="match status" value="1"/>
</dbReference>
<dbReference type="GO" id="GO:0006897">
    <property type="term" value="P:endocytosis"/>
    <property type="evidence" value="ECO:0007669"/>
    <property type="project" value="UniProtKB-KW"/>
</dbReference>
<dbReference type="InterPro" id="IPR013083">
    <property type="entry name" value="Znf_RING/FYVE/PHD"/>
</dbReference>
<dbReference type="InterPro" id="IPR000306">
    <property type="entry name" value="Znf_FYVE"/>
</dbReference>
<reference evidence="23" key="1">
    <citation type="submission" date="2025-08" db="UniProtKB">
        <authorList>
            <consortium name="Ensembl"/>
        </authorList>
    </citation>
    <scope>IDENTIFICATION</scope>
</reference>
<dbReference type="PROSITE" id="PS50826">
    <property type="entry name" value="RUN"/>
    <property type="match status" value="1"/>
</dbReference>
<protein>
    <recommendedName>
        <fullName evidence="15">RUN and FYVE domain-containing protein 1</fullName>
    </recommendedName>
    <alternativeName>
        <fullName evidence="16">Rab4-interacting protein</fullName>
    </alternativeName>
</protein>
<evidence type="ECO:0000256" key="3">
    <source>
        <dbReference type="ARBA" id="ARBA00022553"/>
    </source>
</evidence>
<dbReference type="PROSITE" id="PS50178">
    <property type="entry name" value="ZF_FYVE"/>
    <property type="match status" value="1"/>
</dbReference>
<dbReference type="Gene3D" id="1.20.58.900">
    <property type="match status" value="1"/>
</dbReference>
<dbReference type="GO" id="GO:0034498">
    <property type="term" value="P:early endosome to Golgi transport"/>
    <property type="evidence" value="ECO:0007669"/>
    <property type="project" value="Ensembl"/>
</dbReference>
<evidence type="ECO:0000256" key="1">
    <source>
        <dbReference type="ARBA" id="ARBA00004220"/>
    </source>
</evidence>
<dbReference type="InterPro" id="IPR004012">
    <property type="entry name" value="Run_dom"/>
</dbReference>
<dbReference type="FunFam" id="3.30.40.10:FF:000046">
    <property type="entry name" value="RUN and FYVE domain containing 2"/>
    <property type="match status" value="1"/>
</dbReference>
<evidence type="ECO:0000256" key="11">
    <source>
        <dbReference type="ARBA" id="ARBA00023121"/>
    </source>
</evidence>
<sequence length="705" mass="79876">RQTRDAANMAEREDGFSAEPDPGEEFEIVDRSQLPSAGELRDAARPRATAEGWSAPILTLARRATGNLSASCGSALRAAAGLGDGGERTALSQSQMMEERANLMHMMKLSIKVLLQSALSLGRSLDADHAPLQQFFVVMEHCLRHGLKVKKSFIGQNKSFFGPLELVEKLCPEASDTTTSVRNLPELKTGVGRGRAWLYLALMQKKLADYLKVLIDNKHLLSNSPAMSISFSEFYEPEALMMEEEGMVIVGLLVGLNVLDANICLKGEDLDSQVGVIDFSLYLKDVQDVNSGKEHESITDVLDQKNYVEELNRHLSCTVGDLQTKIDGLEKTNSKLQEELSAATDRICSLQEEQQHLREQNELIRERSEKSVEITKQDTRVELETYKQTRQGLDEMYSDVWKQLKEEKKVRLELEKELELQIGMKTEMEIAMKLLEKDTHEKQDTLIALRQQLEEVKAINLQMFHKVQSAESSLQQKNEAIASLEGKTNQVMSSMKQMEERLQHSEKARQGAEERSHKLQQELGGRVSALQLQLSQLHEQCSGLEKELKLEKEQRQALQRELQHEKDTSSLLRTELQQVEGLKKELRELQDEKADLKKVCEEQEQALQEMGLHLSQSKLKMEDIKEVNKALKGHTWLKDDEATHCKQCEKEFSISRRKHHCRNCGHIFCNTCSSNELALPSYPKPVRVCDSCHTLLLQRCSSTAS</sequence>
<evidence type="ECO:0000256" key="18">
    <source>
        <dbReference type="SAM" id="Coils"/>
    </source>
</evidence>
<evidence type="ECO:0000256" key="16">
    <source>
        <dbReference type="ARBA" id="ARBA00078126"/>
    </source>
</evidence>
<keyword evidence="5" id="KW-0479">Metal-binding</keyword>
<dbReference type="InterPro" id="IPR047331">
    <property type="entry name" value="FYVE_RUFY1"/>
</dbReference>
<evidence type="ECO:0000313" key="24">
    <source>
        <dbReference type="Proteomes" id="UP000694385"/>
    </source>
</evidence>
<reference evidence="23" key="2">
    <citation type="submission" date="2025-09" db="UniProtKB">
        <authorList>
            <consortium name="Ensembl"/>
        </authorList>
    </citation>
    <scope>IDENTIFICATION</scope>
</reference>
<evidence type="ECO:0000256" key="10">
    <source>
        <dbReference type="ARBA" id="ARBA00023054"/>
    </source>
</evidence>
<keyword evidence="9" id="KW-0653">Protein transport</keyword>
<accession>A0A8C5NYI4</accession>
<dbReference type="GO" id="GO:0042169">
    <property type="term" value="F:SH2 domain binding"/>
    <property type="evidence" value="ECO:0007669"/>
    <property type="project" value="Ensembl"/>
</dbReference>
<evidence type="ECO:0000256" key="12">
    <source>
        <dbReference type="ARBA" id="ARBA00023136"/>
    </source>
</evidence>
<feature type="coiled-coil region" evidence="18">
    <location>
        <begin position="319"/>
        <end position="370"/>
    </location>
</feature>
<dbReference type="Gene3D" id="3.30.40.10">
    <property type="entry name" value="Zinc/RING finger domain, C3HC4 (zinc finger)"/>
    <property type="match status" value="1"/>
</dbReference>
<dbReference type="GO" id="GO:0016607">
    <property type="term" value="C:nuclear speck"/>
    <property type="evidence" value="ECO:0007669"/>
    <property type="project" value="Ensembl"/>
</dbReference>
<dbReference type="InterPro" id="IPR001841">
    <property type="entry name" value="Znf_RING"/>
</dbReference>
<evidence type="ECO:0000256" key="6">
    <source>
        <dbReference type="ARBA" id="ARBA00022753"/>
    </source>
</evidence>
<evidence type="ECO:0000256" key="2">
    <source>
        <dbReference type="ARBA" id="ARBA00022448"/>
    </source>
</evidence>
<keyword evidence="10 18" id="KW-0175">Coiled coil</keyword>
<dbReference type="GeneTree" id="ENSGT00940000158334"/>
<organism evidence="23 24">
    <name type="scientific">Jaculus jaculus</name>
    <name type="common">Lesser Egyptian jerboa</name>
    <dbReference type="NCBI Taxonomy" id="51337"/>
    <lineage>
        <taxon>Eukaryota</taxon>
        <taxon>Metazoa</taxon>
        <taxon>Chordata</taxon>
        <taxon>Craniata</taxon>
        <taxon>Vertebrata</taxon>
        <taxon>Euteleostomi</taxon>
        <taxon>Mammalia</taxon>
        <taxon>Eutheria</taxon>
        <taxon>Euarchontoglires</taxon>
        <taxon>Glires</taxon>
        <taxon>Rodentia</taxon>
        <taxon>Myomorpha</taxon>
        <taxon>Dipodoidea</taxon>
        <taxon>Dipodidae</taxon>
        <taxon>Dipodinae</taxon>
        <taxon>Jaculus</taxon>
    </lineage>
</organism>
<dbReference type="Pfam" id="PF02759">
    <property type="entry name" value="RUN"/>
    <property type="match status" value="1"/>
</dbReference>
<keyword evidence="11" id="KW-0446">Lipid-binding</keyword>
<keyword evidence="2" id="KW-0813">Transport</keyword>
<comment type="function">
    <text evidence="13">Activating adapter involved in cargo sorting from early/recycling endosomes. Regulates retrieval of proteins from endosomes to the trans-Golgi network through interaction with the dynein-dynactin complex. Dual effector of RAB4B and RAB14, mediates a cooperative interaction allowing endosomal tethering and fusion. Binds phospholipid vesicles containing phosphatidylinositol 3-phosphate and participates in early endosomal trafficking. In oocytes, self-assembles to form a protein matrix which hold together endolysosomes, autophagosomes and proteasomes and generate non-membrane-bound compartments called endo-lysosomal vesicular assemblies (ELVAs). In immature oocytes, ELVAs sequester ubiquitinated protein aggregates and degrade them upon oocyte maturation.</text>
</comment>
<dbReference type="SUPFAM" id="SSF140741">
    <property type="entry name" value="RUN domain-like"/>
    <property type="match status" value="1"/>
</dbReference>
<keyword evidence="7 17" id="KW-0863">Zinc-finger</keyword>
<keyword evidence="6" id="KW-0967">Endosome</keyword>
<proteinExistence type="predicted"/>
<dbReference type="PANTHER" id="PTHR45956">
    <property type="entry name" value="RUN AND FYVE DOMAIN-CONTAINING PROTEIN 2-LIKE PROTEIN"/>
    <property type="match status" value="1"/>
</dbReference>
<dbReference type="PANTHER" id="PTHR45956:SF4">
    <property type="entry name" value="RUN AND FYVE DOMAIN-CONTAINING PROTEIN 1"/>
    <property type="match status" value="1"/>
</dbReference>
<dbReference type="GO" id="GO:0034058">
    <property type="term" value="P:endosomal vesicle fusion"/>
    <property type="evidence" value="ECO:0007669"/>
    <property type="project" value="Ensembl"/>
</dbReference>
<evidence type="ECO:0000256" key="15">
    <source>
        <dbReference type="ARBA" id="ARBA00069103"/>
    </source>
</evidence>
<evidence type="ECO:0000256" key="8">
    <source>
        <dbReference type="ARBA" id="ARBA00022833"/>
    </source>
</evidence>
<comment type="subcellular location">
    <subcellularLocation>
        <location evidence="1">Early endosome membrane</location>
        <topology evidence="1">Peripheral membrane protein</topology>
    </subcellularLocation>
</comment>
<dbReference type="InterPro" id="IPR011011">
    <property type="entry name" value="Znf_FYVE_PHD"/>
</dbReference>
<keyword evidence="3" id="KW-0597">Phosphoprotein</keyword>
<dbReference type="Proteomes" id="UP000694385">
    <property type="component" value="Unassembled WGS sequence"/>
</dbReference>
<feature type="domain" description="FYVE-type" evidence="21">
    <location>
        <begin position="639"/>
        <end position="697"/>
    </location>
</feature>
<evidence type="ECO:0000313" key="23">
    <source>
        <dbReference type="Ensembl" id="ENSJJAP00000009764.1"/>
    </source>
</evidence>
<evidence type="ECO:0000256" key="19">
    <source>
        <dbReference type="SAM" id="MobiDB-lite"/>
    </source>
</evidence>
<keyword evidence="4" id="KW-0254">Endocytosis</keyword>
<evidence type="ECO:0000256" key="5">
    <source>
        <dbReference type="ARBA" id="ARBA00022723"/>
    </source>
</evidence>
<gene>
    <name evidence="23" type="primary">Rufy1</name>
</gene>
<dbReference type="FunFam" id="1.20.58.900:FF:000001">
    <property type="entry name" value="RUN and FYVE domain containing 2"/>
    <property type="match status" value="1"/>
</dbReference>
<evidence type="ECO:0000259" key="20">
    <source>
        <dbReference type="PROSITE" id="PS50089"/>
    </source>
</evidence>
<dbReference type="SUPFAM" id="SSF57903">
    <property type="entry name" value="FYVE/PHD zinc finger"/>
    <property type="match status" value="1"/>
</dbReference>
<dbReference type="Pfam" id="PF01363">
    <property type="entry name" value="FYVE"/>
    <property type="match status" value="1"/>
</dbReference>
<dbReference type="Ensembl" id="ENSJJAT00000016214.1">
    <property type="protein sequence ID" value="ENSJJAP00000009764.1"/>
    <property type="gene ID" value="ENSJJAG00000013513.1"/>
</dbReference>
<evidence type="ECO:0000256" key="9">
    <source>
        <dbReference type="ARBA" id="ARBA00022927"/>
    </source>
</evidence>
<comment type="subunit">
    <text evidence="14">Self-assembles through coiled coil domains to drive ELVA (endo-lysosomal vesicular assembly) formation. Interacts with BMX. May interact with SSB. Interacts with RAB4 and RAB5 that have been activated by GTP-binding. Interacts WITH RAB14 and RAB4B (GTP-bound form); the interactions allow endosomal tethering and fusion. Interacts with ARL8B (GTP-bound form); the interaction is required for RUFY1 endosomal location and promotes interaction with RAB14.</text>
</comment>
<evidence type="ECO:0000256" key="13">
    <source>
        <dbReference type="ARBA" id="ARBA00055960"/>
    </source>
</evidence>
<dbReference type="InterPro" id="IPR017455">
    <property type="entry name" value="Znf_FYVE-rel"/>
</dbReference>
<feature type="region of interest" description="Disordered" evidence="19">
    <location>
        <begin position="491"/>
        <end position="520"/>
    </location>
</feature>
<evidence type="ECO:0000256" key="7">
    <source>
        <dbReference type="ARBA" id="ARBA00022771"/>
    </source>
</evidence>
<evidence type="ECO:0000259" key="22">
    <source>
        <dbReference type="PROSITE" id="PS50826"/>
    </source>
</evidence>
<feature type="compositionally biased region" description="Basic and acidic residues" evidence="19">
    <location>
        <begin position="497"/>
        <end position="520"/>
    </location>
</feature>
<feature type="domain" description="RUN" evidence="22">
    <location>
        <begin position="126"/>
        <end position="268"/>
    </location>
</feature>
<dbReference type="PROSITE" id="PS50089">
    <property type="entry name" value="ZF_RING_2"/>
    <property type="match status" value="1"/>
</dbReference>
<dbReference type="FunFam" id="1.20.5.170:FF:000013">
    <property type="entry name" value="RUN and FYVE domain-containing 1"/>
    <property type="match status" value="1"/>
</dbReference>
<keyword evidence="12" id="KW-0472">Membrane</keyword>
<dbReference type="GO" id="GO:0015031">
    <property type="term" value="P:protein transport"/>
    <property type="evidence" value="ECO:0007669"/>
    <property type="project" value="UniProtKB-KW"/>
</dbReference>
<dbReference type="GO" id="GO:0005829">
    <property type="term" value="C:cytosol"/>
    <property type="evidence" value="ECO:0007669"/>
    <property type="project" value="Ensembl"/>
</dbReference>
<keyword evidence="8" id="KW-0862">Zinc</keyword>
<keyword evidence="24" id="KW-1185">Reference proteome</keyword>
<dbReference type="GO" id="GO:0008289">
    <property type="term" value="F:lipid binding"/>
    <property type="evidence" value="ECO:0007669"/>
    <property type="project" value="UniProtKB-KW"/>
</dbReference>
<dbReference type="GO" id="GO:0007264">
    <property type="term" value="P:small GTPase-mediated signal transduction"/>
    <property type="evidence" value="ECO:0007669"/>
    <property type="project" value="Ensembl"/>
</dbReference>